<comment type="cofactor">
    <cofactor evidence="7">
        <name>Zn(2+)</name>
        <dbReference type="ChEBI" id="CHEBI:29105"/>
    </cofactor>
    <text evidence="7">Binds 1 zinc ion.</text>
</comment>
<evidence type="ECO:0000256" key="1">
    <source>
        <dbReference type="ARBA" id="ARBA00006040"/>
    </source>
</evidence>
<dbReference type="AlphaFoldDB" id="A0A1G2SNZ5"/>
<dbReference type="FunFam" id="3.40.390.10:FF:000074">
    <property type="entry name" value="Metalloprotease"/>
    <property type="match status" value="1"/>
</dbReference>
<dbReference type="InterPro" id="IPR024079">
    <property type="entry name" value="MetalloPept_cat_dom_sf"/>
</dbReference>
<dbReference type="GO" id="GO:0004222">
    <property type="term" value="F:metalloendopeptidase activity"/>
    <property type="evidence" value="ECO:0007669"/>
    <property type="project" value="InterPro"/>
</dbReference>
<sequence length="669" mass="75176">MQIQRKPYTKEDFAWTQWSASDIAAAVPTILATEVDALEALKRIPADERTFGNTIAALDIVQNDAHTELLKIDLLMNVSPLPEVREAAKEAVETLTKELIEHAYDEEIYSAVKAYAEKKEALGGPEEKLLRDTLRAYRRMGFELSADERATVKACTQEIAGLETTFHKNINDWKDHIVVTQKEIEGLPETYVAGLKRDEAGNYIVTLEYPDLVPFMENAKSATKRQELADKNAQKGGPENLKILADIIALRKKKAVLLGYADYADYRTEERMAKTGATVRAFLEGLREGAQPLVAEELADLVALKRSEVGDPAAELLYYDVTYYARLLQEKCYDLDDQKLKEYFPLEQVKKGMFETYQTILGVAFKRVEGTSLWHEDVELYEVRDGDGALISYFLLDLYPREGKYSHAAAFNIENGHMKGTDGETVYHAPIACMVTNFPKPASGNPSLMSHSEVETFLHEFGHVMHHVLTQADYPSQSGFSAAWDFVEAPSQMLENWAWEYDSLALLAKHYQTGEAMPKELIEKLRRARLHMAGYDVMRQLSFGILDFVVHTESIESPLNEISRGISMQLIGIAPSPKSLQPAGFGHIGGGYDVGYYGYLWSRVYAADMYTRFADGKVLDPKVGQAYRQWILEKGSSMDEIDLVRGFLGRESNKDAFLESIGLKSTQAS</sequence>
<feature type="domain" description="Peptidase M3A/M3B catalytic" evidence="8">
    <location>
        <begin position="217"/>
        <end position="662"/>
    </location>
</feature>
<dbReference type="InterPro" id="IPR001567">
    <property type="entry name" value="Pept_M3A_M3B_dom"/>
</dbReference>
<gene>
    <name evidence="9" type="ORF">A2591_03540</name>
</gene>
<dbReference type="GO" id="GO:0046872">
    <property type="term" value="F:metal ion binding"/>
    <property type="evidence" value="ECO:0007669"/>
    <property type="project" value="UniProtKB-UniRule"/>
</dbReference>
<dbReference type="Gene3D" id="1.10.1370.10">
    <property type="entry name" value="Neurolysin, domain 3"/>
    <property type="match status" value="1"/>
</dbReference>
<dbReference type="InterPro" id="IPR045090">
    <property type="entry name" value="Pept_M3A_M3B"/>
</dbReference>
<dbReference type="Pfam" id="PF01432">
    <property type="entry name" value="Peptidase_M3"/>
    <property type="match status" value="1"/>
</dbReference>
<evidence type="ECO:0000259" key="8">
    <source>
        <dbReference type="Pfam" id="PF01432"/>
    </source>
</evidence>
<evidence type="ECO:0000256" key="2">
    <source>
        <dbReference type="ARBA" id="ARBA00022670"/>
    </source>
</evidence>
<comment type="similarity">
    <text evidence="1 7">Belongs to the peptidase M3 family.</text>
</comment>
<organism evidence="9 10">
    <name type="scientific">Candidatus Yonathbacteria bacterium RIFOXYD1_FULL_52_36</name>
    <dbReference type="NCBI Taxonomy" id="1802730"/>
    <lineage>
        <taxon>Bacteria</taxon>
        <taxon>Candidatus Yonathiibacteriota</taxon>
    </lineage>
</organism>
<proteinExistence type="inferred from homology"/>
<evidence type="ECO:0000256" key="7">
    <source>
        <dbReference type="RuleBase" id="RU003435"/>
    </source>
</evidence>
<evidence type="ECO:0000256" key="4">
    <source>
        <dbReference type="ARBA" id="ARBA00022801"/>
    </source>
</evidence>
<evidence type="ECO:0000256" key="6">
    <source>
        <dbReference type="ARBA" id="ARBA00023049"/>
    </source>
</evidence>
<dbReference type="Proteomes" id="UP000178168">
    <property type="component" value="Unassembled WGS sequence"/>
</dbReference>
<protein>
    <recommendedName>
        <fullName evidence="8">Peptidase M3A/M3B catalytic domain-containing protein</fullName>
    </recommendedName>
</protein>
<dbReference type="PANTHER" id="PTHR11804">
    <property type="entry name" value="PROTEASE M3 THIMET OLIGOPEPTIDASE-RELATED"/>
    <property type="match status" value="1"/>
</dbReference>
<reference evidence="9 10" key="1">
    <citation type="journal article" date="2016" name="Nat. Commun.">
        <title>Thousands of microbial genomes shed light on interconnected biogeochemical processes in an aquifer system.</title>
        <authorList>
            <person name="Anantharaman K."/>
            <person name="Brown C.T."/>
            <person name="Hug L.A."/>
            <person name="Sharon I."/>
            <person name="Castelle C.J."/>
            <person name="Probst A.J."/>
            <person name="Thomas B.C."/>
            <person name="Singh A."/>
            <person name="Wilkins M.J."/>
            <person name="Karaoz U."/>
            <person name="Brodie E.L."/>
            <person name="Williams K.H."/>
            <person name="Hubbard S.S."/>
            <person name="Banfield J.F."/>
        </authorList>
    </citation>
    <scope>NUCLEOTIDE SEQUENCE [LARGE SCALE GENOMIC DNA]</scope>
</reference>
<keyword evidence="2 7" id="KW-0645">Protease</keyword>
<name>A0A1G2SNZ5_9BACT</name>
<dbReference type="STRING" id="1802730.A2591_03540"/>
<keyword evidence="5 7" id="KW-0862">Zinc</keyword>
<accession>A0A1G2SNZ5</accession>
<dbReference type="InterPro" id="IPR024077">
    <property type="entry name" value="Neurolysin/TOP_dom2"/>
</dbReference>
<dbReference type="EMBL" id="MHUZ01000009">
    <property type="protein sequence ID" value="OHA86101.1"/>
    <property type="molecule type" value="Genomic_DNA"/>
</dbReference>
<dbReference type="InterPro" id="IPR024080">
    <property type="entry name" value="Neurolysin/TOP_N"/>
</dbReference>
<comment type="caution">
    <text evidence="9">The sequence shown here is derived from an EMBL/GenBank/DDBJ whole genome shotgun (WGS) entry which is preliminary data.</text>
</comment>
<evidence type="ECO:0000313" key="9">
    <source>
        <dbReference type="EMBL" id="OHA86101.1"/>
    </source>
</evidence>
<dbReference type="SUPFAM" id="SSF55486">
    <property type="entry name" value="Metalloproteases ('zincins'), catalytic domain"/>
    <property type="match status" value="1"/>
</dbReference>
<evidence type="ECO:0000313" key="10">
    <source>
        <dbReference type="Proteomes" id="UP000178168"/>
    </source>
</evidence>
<keyword evidence="6 7" id="KW-0482">Metalloprotease</keyword>
<dbReference type="Gene3D" id="1.20.1050.40">
    <property type="entry name" value="Endopeptidase. Chain P, domain 1"/>
    <property type="match status" value="1"/>
</dbReference>
<evidence type="ECO:0000256" key="3">
    <source>
        <dbReference type="ARBA" id="ARBA00022723"/>
    </source>
</evidence>
<dbReference type="CDD" id="cd06455">
    <property type="entry name" value="M3A_TOP"/>
    <property type="match status" value="1"/>
</dbReference>
<dbReference type="GO" id="GO:0006518">
    <property type="term" value="P:peptide metabolic process"/>
    <property type="evidence" value="ECO:0007669"/>
    <property type="project" value="TreeGrafter"/>
</dbReference>
<dbReference type="Gene3D" id="3.40.390.10">
    <property type="entry name" value="Collagenase (Catalytic Domain)"/>
    <property type="match status" value="1"/>
</dbReference>
<evidence type="ECO:0000256" key="5">
    <source>
        <dbReference type="ARBA" id="ARBA00022833"/>
    </source>
</evidence>
<keyword evidence="4 7" id="KW-0378">Hydrolase</keyword>
<dbReference type="GO" id="GO:0006508">
    <property type="term" value="P:proteolysis"/>
    <property type="evidence" value="ECO:0007669"/>
    <property type="project" value="UniProtKB-KW"/>
</dbReference>
<dbReference type="PANTHER" id="PTHR11804:SF84">
    <property type="entry name" value="SACCHAROLYSIN"/>
    <property type="match status" value="1"/>
</dbReference>
<keyword evidence="3 7" id="KW-0479">Metal-binding</keyword>